<accession>A0ABR1E7Z9</accession>
<dbReference type="EMBL" id="JAVFWL010000005">
    <property type="protein sequence ID" value="KAK6758814.1"/>
    <property type="molecule type" value="Genomic_DNA"/>
</dbReference>
<evidence type="ECO:0000313" key="4">
    <source>
        <dbReference type="Proteomes" id="UP001303046"/>
    </source>
</evidence>
<organism evidence="3 4">
    <name type="scientific">Necator americanus</name>
    <name type="common">Human hookworm</name>
    <dbReference type="NCBI Taxonomy" id="51031"/>
    <lineage>
        <taxon>Eukaryota</taxon>
        <taxon>Metazoa</taxon>
        <taxon>Ecdysozoa</taxon>
        <taxon>Nematoda</taxon>
        <taxon>Chromadorea</taxon>
        <taxon>Rhabditida</taxon>
        <taxon>Rhabditina</taxon>
        <taxon>Rhabditomorpha</taxon>
        <taxon>Strongyloidea</taxon>
        <taxon>Ancylostomatidae</taxon>
        <taxon>Bunostominae</taxon>
        <taxon>Necator</taxon>
    </lineage>
</organism>
<feature type="domain" description="7TM GPCR serpentine receptor class x (Srx)" evidence="2">
    <location>
        <begin position="100"/>
        <end position="142"/>
    </location>
</feature>
<gene>
    <name evidence="3" type="primary">Necator_chrV.g20987</name>
    <name evidence="3" type="ORF">RB195_016194</name>
</gene>
<dbReference type="Proteomes" id="UP001303046">
    <property type="component" value="Unassembled WGS sequence"/>
</dbReference>
<dbReference type="InterPro" id="IPR019430">
    <property type="entry name" value="7TM_GPCR_serpentine_rcpt_Srx"/>
</dbReference>
<dbReference type="PANTHER" id="PTHR23017">
    <property type="entry name" value="SERPENTINE RECEPTOR, CLASS X"/>
    <property type="match status" value="1"/>
</dbReference>
<sequence length="143" mass="16290">MIFVNNEASDAMAFVRTPKMKAISDLSSQAPHYLTKSIQTIGDCDFVYDDSIWAFVFTQTEDCKFISKYLDFIRDLTIVIIIGIVDTITVIKVRISSAKAVLQGIVFAVELYTYFILAWQMQNKWAVWALTTMAWNLVHCTDA</sequence>
<keyword evidence="1" id="KW-0812">Transmembrane</keyword>
<keyword evidence="1" id="KW-1133">Transmembrane helix</keyword>
<evidence type="ECO:0000259" key="2">
    <source>
        <dbReference type="Pfam" id="PF10328"/>
    </source>
</evidence>
<proteinExistence type="predicted"/>
<feature type="transmembrane region" description="Helical" evidence="1">
    <location>
        <begin position="101"/>
        <end position="119"/>
    </location>
</feature>
<protein>
    <recommendedName>
        <fullName evidence="2">7TM GPCR serpentine receptor class x (Srx) domain-containing protein</fullName>
    </recommendedName>
</protein>
<feature type="transmembrane region" description="Helical" evidence="1">
    <location>
        <begin position="76"/>
        <end position="95"/>
    </location>
</feature>
<name>A0ABR1E7Z9_NECAM</name>
<evidence type="ECO:0000256" key="1">
    <source>
        <dbReference type="SAM" id="Phobius"/>
    </source>
</evidence>
<feature type="domain" description="7TM GPCR serpentine receptor class x (Srx)" evidence="2">
    <location>
        <begin position="39"/>
        <end position="99"/>
    </location>
</feature>
<keyword evidence="1" id="KW-0472">Membrane</keyword>
<keyword evidence="4" id="KW-1185">Reference proteome</keyword>
<reference evidence="3 4" key="1">
    <citation type="submission" date="2023-08" db="EMBL/GenBank/DDBJ databases">
        <title>A Necator americanus chromosomal reference genome.</title>
        <authorList>
            <person name="Ilik V."/>
            <person name="Petrzelkova K.J."/>
            <person name="Pardy F."/>
            <person name="Fuh T."/>
            <person name="Niatou-Singa F.S."/>
            <person name="Gouil Q."/>
            <person name="Baker L."/>
            <person name="Ritchie M.E."/>
            <person name="Jex A.R."/>
            <person name="Gazzola D."/>
            <person name="Li H."/>
            <person name="Toshio Fujiwara R."/>
            <person name="Zhan B."/>
            <person name="Aroian R.V."/>
            <person name="Pafco B."/>
            <person name="Schwarz E.M."/>
        </authorList>
    </citation>
    <scope>NUCLEOTIDE SEQUENCE [LARGE SCALE GENOMIC DNA]</scope>
    <source>
        <strain evidence="3 4">Aroian</strain>
        <tissue evidence="3">Whole animal</tissue>
    </source>
</reference>
<dbReference type="Pfam" id="PF10328">
    <property type="entry name" value="7TM_GPCR_Srx"/>
    <property type="match status" value="2"/>
</dbReference>
<evidence type="ECO:0000313" key="3">
    <source>
        <dbReference type="EMBL" id="KAK6758814.1"/>
    </source>
</evidence>
<comment type="caution">
    <text evidence="3">The sequence shown here is derived from an EMBL/GenBank/DDBJ whole genome shotgun (WGS) entry which is preliminary data.</text>
</comment>
<dbReference type="PANTHER" id="PTHR23017:SF44">
    <property type="entry name" value="G-PROTEIN COUPLED RECEPTORS FAMILY 1 PROFILE DOMAIN-CONTAINING PROTEIN"/>
    <property type="match status" value="1"/>
</dbReference>